<name>A0A936ZFK5_9BURK</name>
<dbReference type="AlphaFoldDB" id="A0A936ZFK5"/>
<feature type="compositionally biased region" description="Low complexity" evidence="1">
    <location>
        <begin position="296"/>
        <end position="306"/>
    </location>
</feature>
<sequence>MAKLLNLRWGVSDDPAALQPSLHQCLESLLAQCGLLAANVVEGLLLGSAPNSPRRNPLLQAPAVRRAIEVLQADIEPLRERFRAELTRLVYEGGGKDQLPADELRFEDLQLFDDEVLDQNIEQARARQEVERMVEDVLPALDALVSTLLGWRTAQPGLNPVRPEVFVRALQAALWAHVPDSRARDALVVPSAGLLGTQLRRLYREMADWLASTGVEPAVPLGGRKDGAAAGRSVSRSVAKTLLTLERLRKLLAGDFERAAPPGEFLHTVPASLALLQEMKQVDTLVQRLERERALAPPGAADPLGLETDSPDSPDAPRLGRQLGEQVVRLMFENLDQDTRLMPAYRQQLGALEPTVLALARRDSRFFSDREHAARRLLDRMTQRSLAFSSDADEGGPLFVAGVQGAVARLAERGAIVQGDDFGRELQALQADWDRHDAEARKRREEAARALMHAEQRNLLAQRLAAEFEPLLRVAGAPEFVGDFLRNAWPQALAEDTLRRGVASEEGALRAVAADLVWSVQPGPASGVRLQRLAYLVPGLLERLREGLRGIDYPPELAARFFERLGAIHASALQEGRNAAARRASEQAQEAPSEFGASAFDDSGIWLASREAQESGYVGPDRVPPAHTPPLQAAHGPDDLGQLLPLGAWVELQVQGRWERVQLSWASPHQTLFMFTSPRGSAHSMSRRTLDRLRAAGRIRVVADRHLVDQALDEVARAALRNTLTSPEAPAAGPLNSP</sequence>
<evidence type="ECO:0000256" key="1">
    <source>
        <dbReference type="SAM" id="MobiDB-lite"/>
    </source>
</evidence>
<dbReference type="Proteomes" id="UP000613011">
    <property type="component" value="Unassembled WGS sequence"/>
</dbReference>
<dbReference type="InterPro" id="IPR012434">
    <property type="entry name" value="DUF1631"/>
</dbReference>
<gene>
    <name evidence="2" type="ORF">JI739_06595</name>
</gene>
<dbReference type="RefSeq" id="WP_201683007.1">
    <property type="nucleotide sequence ID" value="NZ_JAEQNA010000001.1"/>
</dbReference>
<feature type="region of interest" description="Disordered" evidence="1">
    <location>
        <begin position="296"/>
        <end position="319"/>
    </location>
</feature>
<comment type="caution">
    <text evidence="2">The sequence shown here is derived from an EMBL/GenBank/DDBJ whole genome shotgun (WGS) entry which is preliminary data.</text>
</comment>
<dbReference type="Pfam" id="PF07793">
    <property type="entry name" value="DUF1631"/>
    <property type="match status" value="1"/>
</dbReference>
<dbReference type="EMBL" id="JAEQNA010000001">
    <property type="protein sequence ID" value="MBL0420012.1"/>
    <property type="molecule type" value="Genomic_DNA"/>
</dbReference>
<keyword evidence="3" id="KW-1185">Reference proteome</keyword>
<evidence type="ECO:0000313" key="2">
    <source>
        <dbReference type="EMBL" id="MBL0420012.1"/>
    </source>
</evidence>
<reference evidence="2" key="1">
    <citation type="submission" date="2021-01" db="EMBL/GenBank/DDBJ databases">
        <title>Ramlibacter sp. strain AW1 16S ribosomal RNA gene Genome sequencing and assembly.</title>
        <authorList>
            <person name="Kang M."/>
        </authorList>
    </citation>
    <scope>NUCLEOTIDE SEQUENCE</scope>
    <source>
        <strain evidence="2">AW1</strain>
    </source>
</reference>
<proteinExistence type="predicted"/>
<accession>A0A936ZFK5</accession>
<protein>
    <submittedName>
        <fullName evidence="2">DUF1631 family protein</fullName>
    </submittedName>
</protein>
<evidence type="ECO:0000313" key="3">
    <source>
        <dbReference type="Proteomes" id="UP000613011"/>
    </source>
</evidence>
<organism evidence="2 3">
    <name type="scientific">Ramlibacter aurantiacus</name>
    <dbReference type="NCBI Taxonomy" id="2801330"/>
    <lineage>
        <taxon>Bacteria</taxon>
        <taxon>Pseudomonadati</taxon>
        <taxon>Pseudomonadota</taxon>
        <taxon>Betaproteobacteria</taxon>
        <taxon>Burkholderiales</taxon>
        <taxon>Comamonadaceae</taxon>
        <taxon>Ramlibacter</taxon>
    </lineage>
</organism>